<dbReference type="AlphaFoldDB" id="A0A437QW52"/>
<dbReference type="InterPro" id="IPR029149">
    <property type="entry name" value="Creatin/AminoP/Spt16_N"/>
</dbReference>
<protein>
    <submittedName>
        <fullName evidence="3">Aminopeptidase P family protein</fullName>
    </submittedName>
</protein>
<evidence type="ECO:0000313" key="3">
    <source>
        <dbReference type="EMBL" id="RVU38760.1"/>
    </source>
</evidence>
<gene>
    <name evidence="3" type="ORF">EOI86_05680</name>
</gene>
<dbReference type="EMBL" id="SADE01000001">
    <property type="protein sequence ID" value="RVU38760.1"/>
    <property type="molecule type" value="Genomic_DNA"/>
</dbReference>
<dbReference type="InterPro" id="IPR050659">
    <property type="entry name" value="Peptidase_M24B"/>
</dbReference>
<accession>A0A437QW52</accession>
<dbReference type="CDD" id="cd01066">
    <property type="entry name" value="APP_MetAP"/>
    <property type="match status" value="1"/>
</dbReference>
<keyword evidence="3" id="KW-0031">Aminopeptidase</keyword>
<dbReference type="PANTHER" id="PTHR46112">
    <property type="entry name" value="AMINOPEPTIDASE"/>
    <property type="match status" value="1"/>
</dbReference>
<dbReference type="SUPFAM" id="SSF55920">
    <property type="entry name" value="Creatinase/aminopeptidase"/>
    <property type="match status" value="1"/>
</dbReference>
<evidence type="ECO:0000313" key="4">
    <source>
        <dbReference type="Proteomes" id="UP000287447"/>
    </source>
</evidence>
<dbReference type="PANTHER" id="PTHR46112:SF2">
    <property type="entry name" value="XAA-PRO AMINOPEPTIDASE P-RELATED"/>
    <property type="match status" value="1"/>
</dbReference>
<dbReference type="Gene3D" id="3.90.230.10">
    <property type="entry name" value="Creatinase/methionine aminopeptidase superfamily"/>
    <property type="match status" value="1"/>
</dbReference>
<dbReference type="InterPro" id="IPR000994">
    <property type="entry name" value="Pept_M24"/>
</dbReference>
<dbReference type="SUPFAM" id="SSF53092">
    <property type="entry name" value="Creatinase/prolidase N-terminal domain"/>
    <property type="match status" value="1"/>
</dbReference>
<name>A0A437QW52_9PROT</name>
<evidence type="ECO:0000259" key="1">
    <source>
        <dbReference type="Pfam" id="PF00557"/>
    </source>
</evidence>
<evidence type="ECO:0000259" key="2">
    <source>
        <dbReference type="Pfam" id="PF01321"/>
    </source>
</evidence>
<dbReference type="Proteomes" id="UP000287447">
    <property type="component" value="Unassembled WGS sequence"/>
</dbReference>
<keyword evidence="3" id="KW-0645">Protease</keyword>
<dbReference type="Pfam" id="PF00557">
    <property type="entry name" value="Peptidase_M24"/>
    <property type="match status" value="1"/>
</dbReference>
<keyword evidence="3" id="KW-0378">Hydrolase</keyword>
<dbReference type="RefSeq" id="WP_127764132.1">
    <property type="nucleotide sequence ID" value="NZ_SADE01000001.1"/>
</dbReference>
<dbReference type="InterPro" id="IPR036005">
    <property type="entry name" value="Creatinase/aminopeptidase-like"/>
</dbReference>
<proteinExistence type="predicted"/>
<dbReference type="OrthoDB" id="9761809at2"/>
<sequence>MTDAAKPDFPVSEYQTRLERTQRAMHDQGLDALLFTTEAEMRYFTGFRTLFWLSPTRPWFLVVPKTGKPIAVIPEIGAALMRTTWIDDVRSWSSPHEDDDGVSMLADTLRDCTKVGIPMGRESSLRMPLNDLARLHELLPGMEPVDATPLIQSLREVKSVAEVETIAEICAIASRSFANAPRLFHEGQTLKEAFRAFKIDLLREGAEDVPYLVGGADQGGYADVISPPGDKPLRAGDVLMLDTGATLRGYYCDFDRNWAFGHASDAARRAYRTLYEATDAALNIARPGATCRDLYNAMAGVIDPQGKTSGGNVGRYGHGLGMQLTESPSNIHFDMTVMKPGMVMTLEPGMEVEDGKIMVHEENLLITDGAPVLLSERAAPELPIL</sequence>
<dbReference type="Pfam" id="PF01321">
    <property type="entry name" value="Creatinase_N"/>
    <property type="match status" value="1"/>
</dbReference>
<dbReference type="GO" id="GO:0008235">
    <property type="term" value="F:metalloexopeptidase activity"/>
    <property type="evidence" value="ECO:0007669"/>
    <property type="project" value="UniProtKB-ARBA"/>
</dbReference>
<feature type="domain" description="Creatinase N-terminal" evidence="2">
    <location>
        <begin position="17"/>
        <end position="157"/>
    </location>
</feature>
<dbReference type="InterPro" id="IPR001714">
    <property type="entry name" value="Pept_M24_MAP"/>
</dbReference>
<dbReference type="Gene3D" id="3.40.350.10">
    <property type="entry name" value="Creatinase/prolidase N-terminal domain"/>
    <property type="match status" value="1"/>
</dbReference>
<reference evidence="4" key="1">
    <citation type="submission" date="2019-01" db="EMBL/GenBank/DDBJ databases">
        <title>Gri0909 isolated from a small marine red alga.</title>
        <authorList>
            <person name="Kim J."/>
            <person name="Jeong S.E."/>
            <person name="Jeon C.O."/>
        </authorList>
    </citation>
    <scope>NUCLEOTIDE SEQUENCE [LARGE SCALE GENOMIC DNA]</scope>
    <source>
        <strain evidence="4">Gri0909</strain>
    </source>
</reference>
<dbReference type="GO" id="GO:0004177">
    <property type="term" value="F:aminopeptidase activity"/>
    <property type="evidence" value="ECO:0007669"/>
    <property type="project" value="UniProtKB-KW"/>
</dbReference>
<feature type="domain" description="Peptidase M24" evidence="1">
    <location>
        <begin position="165"/>
        <end position="367"/>
    </location>
</feature>
<keyword evidence="4" id="KW-1185">Reference proteome</keyword>
<organism evidence="3 4">
    <name type="scientific">Hwanghaeella grinnelliae</name>
    <dbReference type="NCBI Taxonomy" id="2500179"/>
    <lineage>
        <taxon>Bacteria</taxon>
        <taxon>Pseudomonadati</taxon>
        <taxon>Pseudomonadota</taxon>
        <taxon>Alphaproteobacteria</taxon>
        <taxon>Rhodospirillales</taxon>
        <taxon>Rhodospirillaceae</taxon>
        <taxon>Hwanghaeella</taxon>
    </lineage>
</organism>
<dbReference type="PRINTS" id="PR00599">
    <property type="entry name" value="MAPEPTIDASE"/>
</dbReference>
<dbReference type="InterPro" id="IPR000587">
    <property type="entry name" value="Creatinase_N"/>
</dbReference>
<comment type="caution">
    <text evidence="3">The sequence shown here is derived from an EMBL/GenBank/DDBJ whole genome shotgun (WGS) entry which is preliminary data.</text>
</comment>